<keyword evidence="4" id="KW-1185">Reference proteome</keyword>
<organism evidence="3 4">
    <name type="scientific">Theobroma cacao</name>
    <name type="common">Cacao</name>
    <name type="synonym">Cocoa</name>
    <dbReference type="NCBI Taxonomy" id="3641"/>
    <lineage>
        <taxon>Eukaryota</taxon>
        <taxon>Viridiplantae</taxon>
        <taxon>Streptophyta</taxon>
        <taxon>Embryophyta</taxon>
        <taxon>Tracheophyta</taxon>
        <taxon>Spermatophyta</taxon>
        <taxon>Magnoliopsida</taxon>
        <taxon>eudicotyledons</taxon>
        <taxon>Gunneridae</taxon>
        <taxon>Pentapetalae</taxon>
        <taxon>rosids</taxon>
        <taxon>malvids</taxon>
        <taxon>Malvales</taxon>
        <taxon>Malvaceae</taxon>
        <taxon>Byttnerioideae</taxon>
        <taxon>Theobroma</taxon>
    </lineage>
</organism>
<dbReference type="HOGENOM" id="CLU_1177183_0_0_1"/>
<dbReference type="PANTHER" id="PTHR24093:SF369">
    <property type="entry name" value="CALCIUM-TRANSPORTING ATPASE"/>
    <property type="match status" value="1"/>
</dbReference>
<evidence type="ECO:0000256" key="2">
    <source>
        <dbReference type="ARBA" id="ARBA00022842"/>
    </source>
</evidence>
<dbReference type="PANTHER" id="PTHR24093">
    <property type="entry name" value="CATION TRANSPORTING ATPASE"/>
    <property type="match status" value="1"/>
</dbReference>
<accession>A0A061FRU9</accession>
<dbReference type="AlphaFoldDB" id="A0A061FRU9"/>
<protein>
    <submittedName>
        <fullName evidence="3">Uncharacterized protein</fullName>
    </submittedName>
</protein>
<comment type="subcellular location">
    <subcellularLocation>
        <location evidence="1">Endomembrane system</location>
        <topology evidence="1">Multi-pass membrane protein</topology>
    </subcellularLocation>
</comment>
<dbReference type="GO" id="GO:0012505">
    <property type="term" value="C:endomembrane system"/>
    <property type="evidence" value="ECO:0007669"/>
    <property type="project" value="UniProtKB-SubCell"/>
</dbReference>
<gene>
    <name evidence="3" type="ORF">TCM_044488</name>
</gene>
<dbReference type="Proteomes" id="UP000026915">
    <property type="component" value="Chromosome 10"/>
</dbReference>
<proteinExistence type="predicted"/>
<dbReference type="InParanoid" id="A0A061FRU9"/>
<dbReference type="Gene3D" id="1.20.1110.10">
    <property type="entry name" value="Calcium-transporting ATPase, transmembrane domain"/>
    <property type="match status" value="1"/>
</dbReference>
<name>A0A061FRU9_THECC</name>
<dbReference type="eggNOG" id="KOG0204">
    <property type="taxonomic scope" value="Eukaryota"/>
</dbReference>
<evidence type="ECO:0000256" key="1">
    <source>
        <dbReference type="ARBA" id="ARBA00004127"/>
    </source>
</evidence>
<keyword evidence="2" id="KW-0460">Magnesium</keyword>
<sequence length="236" mass="26499">MALLLIVKQYFLRTRPQKSGDSMAVVTSREHRLVECVPMRPLLMESNYGLHIKGLPSSTNGISSKEMLPPLWICMGASVLSVEAVPDIQIGGSSTLQSPKKRKIIERKEKRVTKVIKQRRIMDEEVFNEGRILMEEREQFQGADLHSICFGISTDPYRPSVKDAVKICMDAGVKVVCWDCFVYANIQKFIQFQLTVNVDALVINVVVALSSSDVPLNLVRVQFFLCPSNVLTSVLI</sequence>
<evidence type="ECO:0000313" key="3">
    <source>
        <dbReference type="EMBL" id="EOY19392.1"/>
    </source>
</evidence>
<dbReference type="Gramene" id="EOY19392">
    <property type="protein sequence ID" value="EOY19392"/>
    <property type="gene ID" value="TCM_044488"/>
</dbReference>
<dbReference type="EMBL" id="CM001888">
    <property type="protein sequence ID" value="EOY19392.1"/>
    <property type="molecule type" value="Genomic_DNA"/>
</dbReference>
<reference evidence="3 4" key="1">
    <citation type="journal article" date="2013" name="Genome Biol.">
        <title>The genome sequence of the most widely cultivated cacao type and its use to identify candidate genes regulating pod color.</title>
        <authorList>
            <person name="Motamayor J.C."/>
            <person name="Mockaitis K."/>
            <person name="Schmutz J."/>
            <person name="Haiminen N."/>
            <person name="Iii D.L."/>
            <person name="Cornejo O."/>
            <person name="Findley S.D."/>
            <person name="Zheng P."/>
            <person name="Utro F."/>
            <person name="Royaert S."/>
            <person name="Saski C."/>
            <person name="Jenkins J."/>
            <person name="Podicheti R."/>
            <person name="Zhao M."/>
            <person name="Scheffler B.E."/>
            <person name="Stack J.C."/>
            <person name="Feltus F.A."/>
            <person name="Mustiga G.M."/>
            <person name="Amores F."/>
            <person name="Phillips W."/>
            <person name="Marelli J.P."/>
            <person name="May G.D."/>
            <person name="Shapiro H."/>
            <person name="Ma J."/>
            <person name="Bustamante C.D."/>
            <person name="Schnell R.J."/>
            <person name="Main D."/>
            <person name="Gilbert D."/>
            <person name="Parida L."/>
            <person name="Kuhn D.N."/>
        </authorList>
    </citation>
    <scope>NUCLEOTIDE SEQUENCE [LARGE SCALE GENOMIC DNA]</scope>
    <source>
        <strain evidence="4">cv. Matina 1-6</strain>
    </source>
</reference>
<evidence type="ECO:0000313" key="4">
    <source>
        <dbReference type="Proteomes" id="UP000026915"/>
    </source>
</evidence>